<feature type="non-terminal residue" evidence="2">
    <location>
        <position position="1"/>
    </location>
</feature>
<protein>
    <submittedName>
        <fullName evidence="2">Uncharacterized protein</fullName>
    </submittedName>
</protein>
<feature type="compositionally biased region" description="Basic and acidic residues" evidence="1">
    <location>
        <begin position="31"/>
        <end position="55"/>
    </location>
</feature>
<reference evidence="2" key="1">
    <citation type="submission" date="2020-02" db="EMBL/GenBank/DDBJ databases">
        <authorList>
            <person name="Meier V. D."/>
        </authorList>
    </citation>
    <scope>NUCLEOTIDE SEQUENCE</scope>
    <source>
        <strain evidence="2">AVDCRST_MAG66</strain>
    </source>
</reference>
<feature type="region of interest" description="Disordered" evidence="1">
    <location>
        <begin position="1"/>
        <end position="151"/>
    </location>
</feature>
<name>A0A6J4NIQ6_9PSEU</name>
<evidence type="ECO:0000256" key="1">
    <source>
        <dbReference type="SAM" id="MobiDB-lite"/>
    </source>
</evidence>
<feature type="compositionally biased region" description="Basic residues" evidence="1">
    <location>
        <begin position="91"/>
        <end position="109"/>
    </location>
</feature>
<dbReference type="EMBL" id="CADCUS010000121">
    <property type="protein sequence ID" value="CAA9389339.1"/>
    <property type="molecule type" value="Genomic_DNA"/>
</dbReference>
<accession>A0A6J4NIQ6</accession>
<evidence type="ECO:0000313" key="2">
    <source>
        <dbReference type="EMBL" id="CAA9389339.1"/>
    </source>
</evidence>
<feature type="compositionally biased region" description="Low complexity" evidence="1">
    <location>
        <begin position="131"/>
        <end position="141"/>
    </location>
</feature>
<proteinExistence type="predicted"/>
<organism evidence="2">
    <name type="scientific">uncultured Pseudonocardia sp</name>
    <dbReference type="NCBI Taxonomy" id="211455"/>
    <lineage>
        <taxon>Bacteria</taxon>
        <taxon>Bacillati</taxon>
        <taxon>Actinomycetota</taxon>
        <taxon>Actinomycetes</taxon>
        <taxon>Pseudonocardiales</taxon>
        <taxon>Pseudonocardiaceae</taxon>
        <taxon>Pseudonocardia</taxon>
        <taxon>environmental samples</taxon>
    </lineage>
</organism>
<sequence length="181" mass="19634">RLGRGGGRRPVHGGREQPHRCRRGPGSATARLDRPRAVARRLRPECPVRPGPDRRRSGRRVAEPSPAGRDGRVAVHRGGTAPVAGAAVHRADRRRAGRPRPSGRRRRRAAAPAGAQLHPADPRAGRPFLPRPRTGGPAARRMAGRDQGELPALLRRVNRELAEKAMAGRSGFEAPEIACWL</sequence>
<dbReference type="AlphaFoldDB" id="A0A6J4NIQ6"/>
<gene>
    <name evidence="2" type="ORF">AVDCRST_MAG66-814</name>
</gene>
<feature type="compositionally biased region" description="Basic residues" evidence="1">
    <location>
        <begin position="1"/>
        <end position="12"/>
    </location>
</feature>
<feature type="non-terminal residue" evidence="2">
    <location>
        <position position="181"/>
    </location>
</feature>